<dbReference type="InterPro" id="IPR000953">
    <property type="entry name" value="Chromo/chromo_shadow_dom"/>
</dbReference>
<accession>A0AAE0VGX0</accession>
<feature type="region of interest" description="Disordered" evidence="4">
    <location>
        <begin position="117"/>
        <end position="247"/>
    </location>
</feature>
<feature type="domain" description="Chromo" evidence="5">
    <location>
        <begin position="22"/>
        <end position="81"/>
    </location>
</feature>
<evidence type="ECO:0000313" key="7">
    <source>
        <dbReference type="Proteomes" id="UP001195483"/>
    </source>
</evidence>
<protein>
    <recommendedName>
        <fullName evidence="5">Chromo domain-containing protein</fullName>
    </recommendedName>
</protein>
<dbReference type="SMART" id="SM00248">
    <property type="entry name" value="ANK"/>
    <property type="match status" value="3"/>
</dbReference>
<name>A0AAE0VGX0_9BIVA</name>
<dbReference type="InterPro" id="IPR002110">
    <property type="entry name" value="Ankyrin_rpt"/>
</dbReference>
<dbReference type="InterPro" id="IPR023779">
    <property type="entry name" value="Chromodomain_CS"/>
</dbReference>
<comment type="caution">
    <text evidence="6">The sequence shown here is derived from an EMBL/GenBank/DDBJ whole genome shotgun (WGS) entry which is preliminary data.</text>
</comment>
<evidence type="ECO:0000256" key="3">
    <source>
        <dbReference type="PROSITE-ProRule" id="PRU00023"/>
    </source>
</evidence>
<dbReference type="Proteomes" id="UP001195483">
    <property type="component" value="Unassembled WGS sequence"/>
</dbReference>
<dbReference type="Gene3D" id="2.40.50.40">
    <property type="match status" value="1"/>
</dbReference>
<dbReference type="GO" id="GO:0005634">
    <property type="term" value="C:nucleus"/>
    <property type="evidence" value="ECO:0007669"/>
    <property type="project" value="UniProtKB-SubCell"/>
</dbReference>
<feature type="compositionally biased region" description="Polar residues" evidence="4">
    <location>
        <begin position="126"/>
        <end position="140"/>
    </location>
</feature>
<reference evidence="6" key="1">
    <citation type="journal article" date="2021" name="Genome Biol. Evol.">
        <title>A High-Quality Reference Genome for a Parasitic Bivalve with Doubly Uniparental Inheritance (Bivalvia: Unionida).</title>
        <authorList>
            <person name="Smith C.H."/>
        </authorList>
    </citation>
    <scope>NUCLEOTIDE SEQUENCE</scope>
    <source>
        <strain evidence="6">CHS0354</strain>
    </source>
</reference>
<feature type="compositionally biased region" description="Basic and acidic residues" evidence="4">
    <location>
        <begin position="92"/>
        <end position="102"/>
    </location>
</feature>
<keyword evidence="2" id="KW-0539">Nucleus</keyword>
<dbReference type="CDD" id="cd00024">
    <property type="entry name" value="CD_CSD"/>
    <property type="match status" value="1"/>
</dbReference>
<evidence type="ECO:0000256" key="4">
    <source>
        <dbReference type="SAM" id="MobiDB-lite"/>
    </source>
</evidence>
<feature type="repeat" description="ANK" evidence="3">
    <location>
        <begin position="658"/>
        <end position="690"/>
    </location>
</feature>
<evidence type="ECO:0000313" key="6">
    <source>
        <dbReference type="EMBL" id="KAK3577828.1"/>
    </source>
</evidence>
<dbReference type="Pfam" id="PF00385">
    <property type="entry name" value="Chromo"/>
    <property type="match status" value="1"/>
</dbReference>
<dbReference type="PROSITE" id="PS00598">
    <property type="entry name" value="CHROMO_1"/>
    <property type="match status" value="1"/>
</dbReference>
<dbReference type="PROSITE" id="PS50013">
    <property type="entry name" value="CHROMO_2"/>
    <property type="match status" value="1"/>
</dbReference>
<reference evidence="6" key="3">
    <citation type="submission" date="2023-05" db="EMBL/GenBank/DDBJ databases">
        <authorList>
            <person name="Smith C.H."/>
        </authorList>
    </citation>
    <scope>NUCLEOTIDE SEQUENCE</scope>
    <source>
        <strain evidence="6">CHS0354</strain>
        <tissue evidence="6">Mantle</tissue>
    </source>
</reference>
<dbReference type="Gene3D" id="1.25.40.20">
    <property type="entry name" value="Ankyrin repeat-containing domain"/>
    <property type="match status" value="1"/>
</dbReference>
<sequence>MARSEKQDNSGIDTEGETDDSFEVDKIVGKSVINGEVRYKIRWWGYGPEDDTWEPLQNMQSCMDLLDIYEKRRQQKEDEKRKAQMKCSSTIQKDRKDLESGHSDFALDMYSKVKSKKQLENMSVGPVNNSDQVESANNESLGDKKRKVKTQRFSTEDEEGKIRRSSSGRKADSKMDHRQDNSSSMCEMEKVNMKDEDDSAVKKLKQMRPRKKKRKSSTSCQLSQNRMTSEMHVSDSIQKKEMHTTGVTLRNRSPFEAIKEPPVNASSNYQETNAIQLPEKSTYAEPTKESNLRIHKNDPVTNRTRPVKRKVGSLPSLADLLRRKDDCEVIYISSTDSDMSPTFKVDTDKSLEFPESRQSSINAEHCESLTKLNTGSRSSDIQKDGDSNNLIGLGKSVSSKRKTSSLAAVDSTNKTTASADVMKIKDKPTAQISKTSVTSSSAVEKFDDTKTRFSPGNVDKKNDGDPTKIVSYPGSSLIESIKIGKTVRENDSQGQDGCKRTNCDSGLNEMTNPCSFKTEEHRVPTGSVKQETDVDFDIELDDLDWAQLEEELKLKALSDEDFQRAVWNGNLHLVQQALSCSEMYDLESLDLSGKTLLMTAADKGNECLATCLLENGAMIDAQMKDGTTALMLAAQKGFPLMVDLLVKRGAKINRQTVDGNTALMMATRQGHVGLVKQLLLYGANFSAEDKDGLTALIYSQQSKYSETENAIVGHISRITLEYEKHLSIILNNTAKIVSTVFPLQCFILCEGTEFIIKFSHVREPTTPGVGFLLFIGHAMFLTDEVHCRFYGPCAVLSVYLNEVEQTSMTEEGNFAFSFNPVVDGNNQLVIKTMKASNSKVKLLVCAYKAQLLE</sequence>
<dbReference type="EMBL" id="JAEAOA010000064">
    <property type="protein sequence ID" value="KAK3577828.1"/>
    <property type="molecule type" value="Genomic_DNA"/>
</dbReference>
<feature type="repeat" description="ANK" evidence="3">
    <location>
        <begin position="625"/>
        <end position="657"/>
    </location>
</feature>
<evidence type="ECO:0000256" key="1">
    <source>
        <dbReference type="ARBA" id="ARBA00004123"/>
    </source>
</evidence>
<dbReference type="Pfam" id="PF12796">
    <property type="entry name" value="Ank_2"/>
    <property type="match status" value="1"/>
</dbReference>
<feature type="compositionally biased region" description="Basic and acidic residues" evidence="4">
    <location>
        <begin position="169"/>
        <end position="180"/>
    </location>
</feature>
<organism evidence="6 7">
    <name type="scientific">Potamilus streckersoni</name>
    <dbReference type="NCBI Taxonomy" id="2493646"/>
    <lineage>
        <taxon>Eukaryota</taxon>
        <taxon>Metazoa</taxon>
        <taxon>Spiralia</taxon>
        <taxon>Lophotrochozoa</taxon>
        <taxon>Mollusca</taxon>
        <taxon>Bivalvia</taxon>
        <taxon>Autobranchia</taxon>
        <taxon>Heteroconchia</taxon>
        <taxon>Palaeoheterodonta</taxon>
        <taxon>Unionida</taxon>
        <taxon>Unionoidea</taxon>
        <taxon>Unionidae</taxon>
        <taxon>Ambleminae</taxon>
        <taxon>Lampsilini</taxon>
        <taxon>Potamilus</taxon>
    </lineage>
</organism>
<dbReference type="AlphaFoldDB" id="A0AAE0VGX0"/>
<dbReference type="Pfam" id="PF00023">
    <property type="entry name" value="Ank"/>
    <property type="match status" value="1"/>
</dbReference>
<dbReference type="InterPro" id="IPR036770">
    <property type="entry name" value="Ankyrin_rpt-contain_sf"/>
</dbReference>
<proteinExistence type="predicted"/>
<dbReference type="PANTHER" id="PTHR24118">
    <property type="entry name" value="POTE ANKYRIN DOMAIN"/>
    <property type="match status" value="1"/>
</dbReference>
<feature type="compositionally biased region" description="Polar residues" evidence="4">
    <location>
        <begin position="217"/>
        <end position="228"/>
    </location>
</feature>
<dbReference type="SUPFAM" id="SSF54160">
    <property type="entry name" value="Chromo domain-like"/>
    <property type="match status" value="1"/>
</dbReference>
<dbReference type="SMART" id="SM00298">
    <property type="entry name" value="CHROMO"/>
    <property type="match status" value="1"/>
</dbReference>
<evidence type="ECO:0000259" key="5">
    <source>
        <dbReference type="PROSITE" id="PS50013"/>
    </source>
</evidence>
<gene>
    <name evidence="6" type="ORF">CHS0354_000222</name>
</gene>
<keyword evidence="7" id="KW-1185">Reference proteome</keyword>
<dbReference type="InterPro" id="IPR016197">
    <property type="entry name" value="Chromo-like_dom_sf"/>
</dbReference>
<reference evidence="6" key="2">
    <citation type="journal article" date="2021" name="Genome Biol. Evol.">
        <title>Developing a high-quality reference genome for a parasitic bivalve with doubly uniparental inheritance (Bivalvia: Unionida).</title>
        <authorList>
            <person name="Smith C.H."/>
        </authorList>
    </citation>
    <scope>NUCLEOTIDE SEQUENCE</scope>
    <source>
        <strain evidence="6">CHS0354</strain>
        <tissue evidence="6">Mantle</tissue>
    </source>
</reference>
<feature type="region of interest" description="Disordered" evidence="4">
    <location>
        <begin position="74"/>
        <end position="102"/>
    </location>
</feature>
<comment type="subcellular location">
    <subcellularLocation>
        <location evidence="1">Nucleus</location>
    </subcellularLocation>
</comment>
<evidence type="ECO:0000256" key="2">
    <source>
        <dbReference type="ARBA" id="ARBA00023242"/>
    </source>
</evidence>
<feature type="compositionally biased region" description="Basic residues" evidence="4">
    <location>
        <begin position="202"/>
        <end position="216"/>
    </location>
</feature>
<dbReference type="PROSITE" id="PS50297">
    <property type="entry name" value="ANK_REP_REGION"/>
    <property type="match status" value="2"/>
</dbReference>
<dbReference type="PROSITE" id="PS50088">
    <property type="entry name" value="ANK_REPEAT"/>
    <property type="match status" value="3"/>
</dbReference>
<dbReference type="SUPFAM" id="SSF48403">
    <property type="entry name" value="Ankyrin repeat"/>
    <property type="match status" value="1"/>
</dbReference>
<keyword evidence="3" id="KW-0040">ANK repeat</keyword>
<feature type="region of interest" description="Disordered" evidence="4">
    <location>
        <begin position="1"/>
        <end position="21"/>
    </location>
</feature>
<feature type="repeat" description="ANK" evidence="3">
    <location>
        <begin position="592"/>
        <end position="624"/>
    </location>
</feature>
<dbReference type="PANTHER" id="PTHR24118:SF99">
    <property type="entry name" value="POTE ANKYRIN DOMAIN FAMILY MEMBER 3C-RELATED"/>
    <property type="match status" value="1"/>
</dbReference>
<dbReference type="InterPro" id="IPR023780">
    <property type="entry name" value="Chromo_domain"/>
</dbReference>